<feature type="region of interest" description="Disordered" evidence="1">
    <location>
        <begin position="1"/>
        <end position="50"/>
    </location>
</feature>
<dbReference type="OrthoDB" id="5420013at2759"/>
<keyword evidence="3" id="KW-1185">Reference proteome</keyword>
<dbReference type="AlphaFoldDB" id="A0A5N6L4M1"/>
<organism evidence="2 3">
    <name type="scientific">Carpinus fangiana</name>
    <dbReference type="NCBI Taxonomy" id="176857"/>
    <lineage>
        <taxon>Eukaryota</taxon>
        <taxon>Viridiplantae</taxon>
        <taxon>Streptophyta</taxon>
        <taxon>Embryophyta</taxon>
        <taxon>Tracheophyta</taxon>
        <taxon>Spermatophyta</taxon>
        <taxon>Magnoliopsida</taxon>
        <taxon>eudicotyledons</taxon>
        <taxon>Gunneridae</taxon>
        <taxon>Pentapetalae</taxon>
        <taxon>rosids</taxon>
        <taxon>fabids</taxon>
        <taxon>Fagales</taxon>
        <taxon>Betulaceae</taxon>
        <taxon>Carpinus</taxon>
    </lineage>
</organism>
<sequence>MASDSSDETDKCDVEALPPLACAPDHASSIDQVPPSETHTSSEPTPSDAEKYWLYPKESFKQWRNREISLELAISIFSLRWEENEQNCARTARGYHSFSVNRLARRPPWNWETHWTPDDRINSFSEKDIDHSATTVDDSNLEMQQQSPSQSTISQLFRPIQYKYKYTSHYSSLSKGWIVVGLLDAASGVPVERIAAIDLAQKVGLFTAVRRAVHSSRGLRRFASLKSVRGFGIYECDQDACTHRRIALDSQTQASLREFFHDYQSGRSGAEYVWDKWIYEKLNESKSRPREGRFSLEIILGWSPTRLLWATAVPVMLSIAIGSWLTTRLPDDVGAAWTIASYIVTTAAWYVAVPEHGRQADGSLHGTSGDALKEEEPHEELLATGKTGNPSAYRQTWDKRDTVRCRQEFEASLHLLVRIAQRPDISMLPAPHAVGLLLREALGHDSRVVAQAGDLADLGVADLACDLAVGALVHGDDDGAAQAQVVLQAGVGAVDETVVSPAAQMPGELSALRDAGGAERVALGDEAAGGVDDHAAAVGDVAAADHLVGGALVAQPERVDDAHLVGGEAVVQLAYLDVARLDAGLGECRLRGALVHAVAHEVDGGAREDRLRVGHHALAGDEDGLLLEVRPGVEEGLGDEHGGGAAVGGGAALQLGEGLEDGGRVHDLLVGVLLLELRVGVALGVLVVDARNLGKVFLLRAVLLHVFAAGVAKLLRGKGGVGHTTRLLDHLTEGAGRVDTIVPVRSQGAGVHLLKANDQDTVSSAVLDQVAAHEEAGGAGGAVVVYIVNGDASQAELVEDALAAGGVTVDIACNALLDVIVVDVGVEHGLDAGLVAKLCVVDLAAGLDELGHAHAEDVDGAGSLLAHVGCFVG</sequence>
<evidence type="ECO:0000313" key="3">
    <source>
        <dbReference type="Proteomes" id="UP000327013"/>
    </source>
</evidence>
<dbReference type="EMBL" id="VIBQ01000084">
    <property type="protein sequence ID" value="KAB8670408.1"/>
    <property type="molecule type" value="Genomic_DNA"/>
</dbReference>
<protein>
    <submittedName>
        <fullName evidence="2">Uncharacterized protein</fullName>
    </submittedName>
</protein>
<accession>A0A5N6L4M1</accession>
<gene>
    <name evidence="2" type="ORF">FH972_026321</name>
</gene>
<proteinExistence type="predicted"/>
<reference evidence="2 3" key="1">
    <citation type="submission" date="2019-06" db="EMBL/GenBank/DDBJ databases">
        <title>A chromosomal-level reference genome of Carpinus fangiana (Coryloideae, Betulaceae).</title>
        <authorList>
            <person name="Yang X."/>
            <person name="Wang Z."/>
            <person name="Zhang L."/>
            <person name="Hao G."/>
            <person name="Liu J."/>
            <person name="Yang Y."/>
        </authorList>
    </citation>
    <scope>NUCLEOTIDE SEQUENCE [LARGE SCALE GENOMIC DNA]</scope>
    <source>
        <strain evidence="2">Cfa_2016G</strain>
        <tissue evidence="2">Leaf</tissue>
    </source>
</reference>
<evidence type="ECO:0000313" key="2">
    <source>
        <dbReference type="EMBL" id="KAB8670408.1"/>
    </source>
</evidence>
<comment type="caution">
    <text evidence="2">The sequence shown here is derived from an EMBL/GenBank/DDBJ whole genome shotgun (WGS) entry which is preliminary data.</text>
</comment>
<name>A0A5N6L4M1_9ROSI</name>
<evidence type="ECO:0000256" key="1">
    <source>
        <dbReference type="SAM" id="MobiDB-lite"/>
    </source>
</evidence>
<dbReference type="Proteomes" id="UP000327013">
    <property type="component" value="Unassembled WGS sequence"/>
</dbReference>
<feature type="compositionally biased region" description="Low complexity" evidence="1">
    <location>
        <begin position="34"/>
        <end position="47"/>
    </location>
</feature>